<sequence length="236" mass="26885">MELEQTGGLPGFSSLTSRLREDRTWRVLPVPERLQNRHVDIGDLAPSDTERFIQALRSKAQGIQVNGKEVLGPLFDFGLLMYHNGKLLVENKSGPFFYLSKVESYLEARLWNNIFIWTEQKLFQKHTLGPNQLHILREDVVVTPEDLLAMPSLFQKHTLGPNQLHILREDVVVTPEDLLAMPSVAVSAYIMPWRSKAVCCRQLLTNYPKSSQLRPVARCQVVDSTQLAHVTASDWQ</sequence>
<dbReference type="PANTHER" id="PTHR42902:SF2">
    <property type="entry name" value="MALATE SYNTHASE"/>
    <property type="match status" value="1"/>
</dbReference>
<evidence type="ECO:0000256" key="1">
    <source>
        <dbReference type="ARBA" id="ARBA00012636"/>
    </source>
</evidence>
<dbReference type="PANTHER" id="PTHR42902">
    <property type="entry name" value="MALATE SYNTHASE"/>
    <property type="match status" value="1"/>
</dbReference>
<comment type="caution">
    <text evidence="3">The sequence shown here is derived from an EMBL/GenBank/DDBJ whole genome shotgun (WGS) entry which is preliminary data.</text>
</comment>
<gene>
    <name evidence="3" type="ORF">EOD39_6302</name>
</gene>
<organism evidence="3 4">
    <name type="scientific">Acipenser ruthenus</name>
    <name type="common">Sterlet sturgeon</name>
    <dbReference type="NCBI Taxonomy" id="7906"/>
    <lineage>
        <taxon>Eukaryota</taxon>
        <taxon>Metazoa</taxon>
        <taxon>Chordata</taxon>
        <taxon>Craniata</taxon>
        <taxon>Vertebrata</taxon>
        <taxon>Euteleostomi</taxon>
        <taxon>Actinopterygii</taxon>
        <taxon>Chondrostei</taxon>
        <taxon>Acipenseriformes</taxon>
        <taxon>Acipenseridae</taxon>
        <taxon>Acipenser</taxon>
    </lineage>
</organism>
<evidence type="ECO:0000313" key="4">
    <source>
        <dbReference type="Proteomes" id="UP000289886"/>
    </source>
</evidence>
<accession>A0A444UAL6</accession>
<dbReference type="SUPFAM" id="SSF51645">
    <property type="entry name" value="Malate synthase G"/>
    <property type="match status" value="1"/>
</dbReference>
<dbReference type="EMBL" id="SCEB01214932">
    <property type="protein sequence ID" value="RXM32212.1"/>
    <property type="molecule type" value="Genomic_DNA"/>
</dbReference>
<dbReference type="InterPro" id="IPR006252">
    <property type="entry name" value="Malate_synthA"/>
</dbReference>
<protein>
    <recommendedName>
        <fullName evidence="1">malate synthase</fullName>
        <ecNumber evidence="1">2.3.3.9</ecNumber>
    </recommendedName>
</protein>
<dbReference type="GO" id="GO:0004474">
    <property type="term" value="F:malate synthase activity"/>
    <property type="evidence" value="ECO:0007669"/>
    <property type="project" value="UniProtKB-EC"/>
</dbReference>
<dbReference type="GO" id="GO:0005737">
    <property type="term" value="C:cytoplasm"/>
    <property type="evidence" value="ECO:0007669"/>
    <property type="project" value="TreeGrafter"/>
</dbReference>
<dbReference type="Gene3D" id="3.20.20.360">
    <property type="entry name" value="Malate synthase, domain 3"/>
    <property type="match status" value="2"/>
</dbReference>
<keyword evidence="4" id="KW-1185">Reference proteome</keyword>
<proteinExistence type="predicted"/>
<dbReference type="Pfam" id="PF01274">
    <property type="entry name" value="MS_TIM-barrel"/>
    <property type="match status" value="1"/>
</dbReference>
<reference evidence="3 4" key="1">
    <citation type="submission" date="2019-01" db="EMBL/GenBank/DDBJ databases">
        <title>Draft Genome and Complete Hox-Cluster Characterization of the Sterlet Sturgeon (Acipenser ruthenus).</title>
        <authorList>
            <person name="Wei Q."/>
        </authorList>
    </citation>
    <scope>NUCLEOTIDE SEQUENCE [LARGE SCALE GENOMIC DNA]</scope>
    <source>
        <strain evidence="3">WHYD16114868_AA</strain>
        <tissue evidence="3">Blood</tissue>
    </source>
</reference>
<evidence type="ECO:0000313" key="3">
    <source>
        <dbReference type="EMBL" id="RXM32212.1"/>
    </source>
</evidence>
<dbReference type="GO" id="GO:0006097">
    <property type="term" value="P:glyoxylate cycle"/>
    <property type="evidence" value="ECO:0007669"/>
    <property type="project" value="InterPro"/>
</dbReference>
<dbReference type="EC" id="2.3.3.9" evidence="1"/>
<dbReference type="InterPro" id="IPR046363">
    <property type="entry name" value="MS_N_TIM-barrel_dom"/>
</dbReference>
<evidence type="ECO:0000259" key="2">
    <source>
        <dbReference type="Pfam" id="PF01274"/>
    </source>
</evidence>
<name>A0A444UAL6_ACIRT</name>
<dbReference type="AlphaFoldDB" id="A0A444UAL6"/>
<dbReference type="InterPro" id="IPR001465">
    <property type="entry name" value="Malate_synthase_TIM"/>
</dbReference>
<dbReference type="Proteomes" id="UP000289886">
    <property type="component" value="Unassembled WGS sequence"/>
</dbReference>
<feature type="domain" description="Malate synthase TIM barrel" evidence="2">
    <location>
        <begin position="62"/>
        <end position="122"/>
    </location>
</feature>
<dbReference type="InterPro" id="IPR011076">
    <property type="entry name" value="Malate_synth_sf"/>
</dbReference>